<name>A0A4Q9DVT8_9BACL</name>
<proteinExistence type="predicted"/>
<accession>A0A4Q9DVT8</accession>
<dbReference type="Proteomes" id="UP000293142">
    <property type="component" value="Unassembled WGS sequence"/>
</dbReference>
<dbReference type="AlphaFoldDB" id="A0A4Q9DVT8"/>
<comment type="caution">
    <text evidence="2">The sequence shown here is derived from an EMBL/GenBank/DDBJ whole genome shotgun (WGS) entry which is preliminary data.</text>
</comment>
<sequence length="92" mass="10784">MAQSHAKRQRLKQVREGKLSPETNRGSWGGIIPVERTTPTRAERLNREQHKHKKKWNHADWKSDGSISFFHKNHFNPQAKHDIILVSKQNLV</sequence>
<evidence type="ECO:0000256" key="1">
    <source>
        <dbReference type="SAM" id="MobiDB-lite"/>
    </source>
</evidence>
<organism evidence="2 3">
    <name type="scientific">Paenibacillus thalictri</name>
    <dbReference type="NCBI Taxonomy" id="2527873"/>
    <lineage>
        <taxon>Bacteria</taxon>
        <taxon>Bacillati</taxon>
        <taxon>Bacillota</taxon>
        <taxon>Bacilli</taxon>
        <taxon>Bacillales</taxon>
        <taxon>Paenibacillaceae</taxon>
        <taxon>Paenibacillus</taxon>
    </lineage>
</organism>
<evidence type="ECO:0000313" key="3">
    <source>
        <dbReference type="Proteomes" id="UP000293142"/>
    </source>
</evidence>
<dbReference type="OrthoDB" id="2365803at2"/>
<feature type="compositionally biased region" description="Basic residues" evidence="1">
    <location>
        <begin position="1"/>
        <end position="12"/>
    </location>
</feature>
<dbReference type="RefSeq" id="WP_131011850.1">
    <property type="nucleotide sequence ID" value="NZ_SIRE01000003.1"/>
</dbReference>
<gene>
    <name evidence="2" type="ORF">EYB31_03330</name>
</gene>
<reference evidence="2 3" key="1">
    <citation type="submission" date="2019-02" db="EMBL/GenBank/DDBJ databases">
        <title>Paenibacillus sp. nov., isolated from surface-sterilized tissue of Thalictrum simplex L.</title>
        <authorList>
            <person name="Tuo L."/>
        </authorList>
    </citation>
    <scope>NUCLEOTIDE SEQUENCE [LARGE SCALE GENOMIC DNA]</scope>
    <source>
        <strain evidence="2 3">N2SHLJ1</strain>
    </source>
</reference>
<evidence type="ECO:0000313" key="2">
    <source>
        <dbReference type="EMBL" id="TBL81139.1"/>
    </source>
</evidence>
<keyword evidence="3" id="KW-1185">Reference proteome</keyword>
<protein>
    <submittedName>
        <fullName evidence="2">Uncharacterized protein</fullName>
    </submittedName>
</protein>
<feature type="region of interest" description="Disordered" evidence="1">
    <location>
        <begin position="1"/>
        <end position="59"/>
    </location>
</feature>
<dbReference type="EMBL" id="SIRE01000003">
    <property type="protein sequence ID" value="TBL81139.1"/>
    <property type="molecule type" value="Genomic_DNA"/>
</dbReference>